<evidence type="ECO:0000313" key="6">
    <source>
        <dbReference type="Ensembl" id="ENSCVAP00000005638.1"/>
    </source>
</evidence>
<keyword evidence="1 3" id="KW-0403">Intermediate filament</keyword>
<comment type="similarity">
    <text evidence="3">Belongs to the intermediate filament family.</text>
</comment>
<dbReference type="SUPFAM" id="SSF64593">
    <property type="entry name" value="Intermediate filament protein, coiled coil region"/>
    <property type="match status" value="2"/>
</dbReference>
<evidence type="ECO:0000256" key="3">
    <source>
        <dbReference type="RuleBase" id="RU000685"/>
    </source>
</evidence>
<dbReference type="PANTHER" id="PTHR45652:SF2">
    <property type="entry name" value="DESMIN"/>
    <property type="match status" value="1"/>
</dbReference>
<dbReference type="SMART" id="SM01391">
    <property type="entry name" value="Filament"/>
    <property type="match status" value="1"/>
</dbReference>
<dbReference type="Pfam" id="PF00038">
    <property type="entry name" value="Filament"/>
    <property type="match status" value="1"/>
</dbReference>
<dbReference type="InterPro" id="IPR050405">
    <property type="entry name" value="Intermediate_filament"/>
</dbReference>
<dbReference type="GO" id="GO:0030018">
    <property type="term" value="C:Z disc"/>
    <property type="evidence" value="ECO:0007669"/>
    <property type="project" value="TreeGrafter"/>
</dbReference>
<dbReference type="GO" id="GO:0042383">
    <property type="term" value="C:sarcolemma"/>
    <property type="evidence" value="ECO:0007669"/>
    <property type="project" value="TreeGrafter"/>
</dbReference>
<dbReference type="InterPro" id="IPR039008">
    <property type="entry name" value="IF_rod_dom"/>
</dbReference>
<reference evidence="6" key="2">
    <citation type="submission" date="2025-09" db="UniProtKB">
        <authorList>
            <consortium name="Ensembl"/>
        </authorList>
    </citation>
    <scope>IDENTIFICATION</scope>
</reference>
<dbReference type="PANTHER" id="PTHR45652">
    <property type="entry name" value="GLIAL FIBRILLARY ACIDIC PROTEIN"/>
    <property type="match status" value="1"/>
</dbReference>
<proteinExistence type="inferred from homology"/>
<accession>A0A3Q2CK53</accession>
<dbReference type="PROSITE" id="PS51842">
    <property type="entry name" value="IF_ROD_2"/>
    <property type="match status" value="1"/>
</dbReference>
<dbReference type="GeneTree" id="ENSGT00940000156146"/>
<keyword evidence="7" id="KW-1185">Reference proteome</keyword>
<reference evidence="6" key="1">
    <citation type="submission" date="2025-08" db="UniProtKB">
        <authorList>
            <consortium name="Ensembl"/>
        </authorList>
    </citation>
    <scope>IDENTIFICATION</scope>
</reference>
<keyword evidence="2 4" id="KW-0175">Coiled coil</keyword>
<evidence type="ECO:0000256" key="4">
    <source>
        <dbReference type="SAM" id="Coils"/>
    </source>
</evidence>
<dbReference type="Gene3D" id="1.20.5.500">
    <property type="entry name" value="Single helix bin"/>
    <property type="match status" value="1"/>
</dbReference>
<dbReference type="STRING" id="28743.ENSCVAP00000005638"/>
<evidence type="ECO:0000259" key="5">
    <source>
        <dbReference type="PROSITE" id="PS51842"/>
    </source>
</evidence>
<feature type="domain" description="IF rod" evidence="5">
    <location>
        <begin position="44"/>
        <end position="340"/>
    </location>
</feature>
<dbReference type="InterPro" id="IPR018039">
    <property type="entry name" value="IF_conserved"/>
</dbReference>
<dbReference type="GO" id="GO:0005882">
    <property type="term" value="C:intermediate filament"/>
    <property type="evidence" value="ECO:0007669"/>
    <property type="project" value="UniProtKB-KW"/>
</dbReference>
<dbReference type="GO" id="GO:0005911">
    <property type="term" value="C:cell-cell junction"/>
    <property type="evidence" value="ECO:0007669"/>
    <property type="project" value="TreeGrafter"/>
</dbReference>
<dbReference type="GO" id="GO:0005200">
    <property type="term" value="F:structural constituent of cytoskeleton"/>
    <property type="evidence" value="ECO:0007669"/>
    <property type="project" value="TreeGrafter"/>
</dbReference>
<feature type="coiled-coil region" evidence="4">
    <location>
        <begin position="224"/>
        <end position="304"/>
    </location>
</feature>
<dbReference type="Gene3D" id="1.20.5.170">
    <property type="match status" value="1"/>
</dbReference>
<dbReference type="PROSITE" id="PS00226">
    <property type="entry name" value="IF_ROD_1"/>
    <property type="match status" value="1"/>
</dbReference>
<dbReference type="Ensembl" id="ENSCVAT00000006343.1">
    <property type="protein sequence ID" value="ENSCVAP00000005638.1"/>
    <property type="gene ID" value="ENSCVAG00000007039.1"/>
</dbReference>
<sequence length="376" mass="43981">MMSSDVCQMETQISYNVSDQQVSSGYSDILEETLKMLLSMCDDEPARLQELNNRFASYIQRIHQLVKDNQNLVEVVHLRVHETKRISSLYEEQLKKKSEEIGTLASQKKEMDAKLKELTFRLETENKLRMDAEQRIAILIKEGNSPNLETYLLKIRSLEEDISLMKKVYEEKDTKYCLDIKTVIDTVDGPKTDLTLILKKIREDMTIIAKGNVKEMETLYKSRISEWKRTLREREEELVEARQKISDFNLQIHSNTCEISSLKATIEALKNQIKRMVECHKLEIEGLQRKITDLNEHISSKENEMGFYVQKYQGLHSAKVAMNLEIAAYKHLLEFEEGRINEFEPSIILCNKGETWNIDLEAFRQEISTKITEETW</sequence>
<evidence type="ECO:0000313" key="7">
    <source>
        <dbReference type="Proteomes" id="UP000265020"/>
    </source>
</evidence>
<dbReference type="GO" id="GO:0045109">
    <property type="term" value="P:intermediate filament organization"/>
    <property type="evidence" value="ECO:0007669"/>
    <property type="project" value="TreeGrafter"/>
</dbReference>
<dbReference type="Proteomes" id="UP000265020">
    <property type="component" value="Unassembled WGS sequence"/>
</dbReference>
<dbReference type="AlphaFoldDB" id="A0A3Q2CK53"/>
<evidence type="ECO:0000256" key="1">
    <source>
        <dbReference type="ARBA" id="ARBA00022754"/>
    </source>
</evidence>
<dbReference type="GO" id="GO:0060538">
    <property type="term" value="P:skeletal muscle organ development"/>
    <property type="evidence" value="ECO:0007669"/>
    <property type="project" value="TreeGrafter"/>
</dbReference>
<protein>
    <submittedName>
        <fullName evidence="6">Desmin-like</fullName>
    </submittedName>
</protein>
<feature type="coiled-coil region" evidence="4">
    <location>
        <begin position="115"/>
        <end position="142"/>
    </location>
</feature>
<evidence type="ECO:0000256" key="2">
    <source>
        <dbReference type="ARBA" id="ARBA00023054"/>
    </source>
</evidence>
<organism evidence="6 7">
    <name type="scientific">Cyprinodon variegatus</name>
    <name type="common">Sheepshead minnow</name>
    <dbReference type="NCBI Taxonomy" id="28743"/>
    <lineage>
        <taxon>Eukaryota</taxon>
        <taxon>Metazoa</taxon>
        <taxon>Chordata</taxon>
        <taxon>Craniata</taxon>
        <taxon>Vertebrata</taxon>
        <taxon>Euteleostomi</taxon>
        <taxon>Actinopterygii</taxon>
        <taxon>Neopterygii</taxon>
        <taxon>Teleostei</taxon>
        <taxon>Neoteleostei</taxon>
        <taxon>Acanthomorphata</taxon>
        <taxon>Ovalentaria</taxon>
        <taxon>Atherinomorphae</taxon>
        <taxon>Cyprinodontiformes</taxon>
        <taxon>Cyprinodontidae</taxon>
        <taxon>Cyprinodon</taxon>
    </lineage>
</organism>
<name>A0A3Q2CK53_CYPVA</name>